<dbReference type="EMBL" id="BK015859">
    <property type="protein sequence ID" value="DAD70017.1"/>
    <property type="molecule type" value="Genomic_DNA"/>
</dbReference>
<reference evidence="2" key="1">
    <citation type="journal article" date="2021" name="Proc. Natl. Acad. Sci. U.S.A.">
        <title>A Catalog of Tens of Thousands of Viruses from Human Metagenomes Reveals Hidden Associations with Chronic Diseases.</title>
        <authorList>
            <person name="Tisza M.J."/>
            <person name="Buck C.B."/>
        </authorList>
    </citation>
    <scope>NUCLEOTIDE SEQUENCE</scope>
    <source>
        <strain evidence="2">Ct6F13</strain>
    </source>
</reference>
<evidence type="ECO:0000259" key="1">
    <source>
        <dbReference type="Pfam" id="PF10651"/>
    </source>
</evidence>
<organism evidence="2">
    <name type="scientific">Myoviridae sp. ct6F13</name>
    <dbReference type="NCBI Taxonomy" id="2827602"/>
    <lineage>
        <taxon>Viruses</taxon>
        <taxon>Duplodnaviria</taxon>
        <taxon>Heunggongvirae</taxon>
        <taxon>Uroviricota</taxon>
        <taxon>Caudoviricetes</taxon>
    </lineage>
</organism>
<protein>
    <submittedName>
        <fullName evidence="2">Baseplate component</fullName>
    </submittedName>
</protein>
<sequence length="215" mass="24461">MKFLRKINLEINKDLYDPIKVKQNDTARYLLFNLLDNRVPFSLENKTVRVYGVKPDGTKVFNNLTIVNAQGGLVELQLTSQMLAKSGWLKLELVIYEATDILSTIKFDIDVIASLRDDAAIESTNEFSALTLALKSVQEWEKYFEEESGKIEEKYTERLNNIEISLGEKSNIIVCEEIPSVKKENTFYFKVTEKQSAIGGNQNIKVSPNMGIKIV</sequence>
<feature type="domain" description="BppU N-terminal" evidence="1">
    <location>
        <begin position="10"/>
        <end position="139"/>
    </location>
</feature>
<dbReference type="Gene3D" id="2.60.40.3350">
    <property type="match status" value="1"/>
</dbReference>
<name>A0A8S5LJD1_9CAUD</name>
<evidence type="ECO:0000313" key="2">
    <source>
        <dbReference type="EMBL" id="DAD70017.1"/>
    </source>
</evidence>
<proteinExistence type="predicted"/>
<dbReference type="Pfam" id="PF10651">
    <property type="entry name" value="BppU_N"/>
    <property type="match status" value="1"/>
</dbReference>
<dbReference type="InterPro" id="IPR018913">
    <property type="entry name" value="BppU_N"/>
</dbReference>
<accession>A0A8S5LJD1</accession>